<gene>
    <name evidence="1" type="ORF">H4684_004072</name>
</gene>
<dbReference type="InterPro" id="IPR017853">
    <property type="entry name" value="GH"/>
</dbReference>
<protein>
    <submittedName>
        <fullName evidence="1">Uncharacterized protein</fullName>
    </submittedName>
</protein>
<keyword evidence="2" id="KW-1185">Reference proteome</keyword>
<evidence type="ECO:0000313" key="1">
    <source>
        <dbReference type="EMBL" id="MBE1427378.1"/>
    </source>
</evidence>
<sequence>MSDSKSILSAKISKRNFIKIIAGSVLSISTSNNLFSYNKIQESKNSLPFYPQNLDIPPIFCIAYISPNVEDQKNQEHIVAKYPLVIVPQDQRYDFIRWRDKVKSINPDIKMLAYHMVIEETDVPGPGHDKLRKVKDSWCVYPGGLVPMVDAVPRKMRIFDPRKSEWRSCFLDGCRATLSAYPYDGLFLDQCSVFVKSNPFPGVRDEMRRAIQDVLLQLRKEFPNMLLIGNSRYSWSGLNGEMNEFRLNEIERELRKYPGHSLPRVELVQTYLKHSNDINTIVKEMSIVHAHGGFYGTCVKAQQVLWFEEFDQVIRSYNEKKLI</sequence>
<dbReference type="Proteomes" id="UP000639010">
    <property type="component" value="Unassembled WGS sequence"/>
</dbReference>
<name>A0ABR9H9Z2_9BACT</name>
<dbReference type="SUPFAM" id="SSF51445">
    <property type="entry name" value="(Trans)glycosidases"/>
    <property type="match status" value="1"/>
</dbReference>
<reference evidence="1 2" key="1">
    <citation type="submission" date="2020-10" db="EMBL/GenBank/DDBJ databases">
        <title>Genomic Encyclopedia of Type Strains, Phase IV (KMG-IV): sequencing the most valuable type-strain genomes for metagenomic binning, comparative biology and taxonomic classification.</title>
        <authorList>
            <person name="Goeker M."/>
        </authorList>
    </citation>
    <scope>NUCLEOTIDE SEQUENCE [LARGE SCALE GENOMIC DNA]</scope>
    <source>
        <strain evidence="1 2">DSM 4194</strain>
    </source>
</reference>
<proteinExistence type="predicted"/>
<accession>A0ABR9H9Z2</accession>
<organism evidence="1 2">
    <name type="scientific">Desulfomicrobium macestii</name>
    <dbReference type="NCBI Taxonomy" id="90731"/>
    <lineage>
        <taxon>Bacteria</taxon>
        <taxon>Pseudomonadati</taxon>
        <taxon>Thermodesulfobacteriota</taxon>
        <taxon>Desulfovibrionia</taxon>
        <taxon>Desulfovibrionales</taxon>
        <taxon>Desulfomicrobiaceae</taxon>
        <taxon>Desulfomicrobium</taxon>
    </lineage>
</organism>
<dbReference type="RefSeq" id="WP_192625116.1">
    <property type="nucleotide sequence ID" value="NZ_JADBGG010000066.1"/>
</dbReference>
<dbReference type="EMBL" id="JADBGG010000066">
    <property type="protein sequence ID" value="MBE1427378.1"/>
    <property type="molecule type" value="Genomic_DNA"/>
</dbReference>
<comment type="caution">
    <text evidence="1">The sequence shown here is derived from an EMBL/GenBank/DDBJ whole genome shotgun (WGS) entry which is preliminary data.</text>
</comment>
<evidence type="ECO:0000313" key="2">
    <source>
        <dbReference type="Proteomes" id="UP000639010"/>
    </source>
</evidence>